<keyword evidence="2" id="KW-1185">Reference proteome</keyword>
<proteinExistence type="predicted"/>
<reference evidence="1" key="2">
    <citation type="submission" date="2020-11" db="EMBL/GenBank/DDBJ databases">
        <authorList>
            <person name="McCartney M.A."/>
            <person name="Auch B."/>
            <person name="Kono T."/>
            <person name="Mallez S."/>
            <person name="Becker A."/>
            <person name="Gohl D.M."/>
            <person name="Silverstein K.A.T."/>
            <person name="Koren S."/>
            <person name="Bechman K.B."/>
            <person name="Herman A."/>
            <person name="Abrahante J.E."/>
            <person name="Garbe J."/>
        </authorList>
    </citation>
    <scope>NUCLEOTIDE SEQUENCE</scope>
    <source>
        <strain evidence="1">Duluth1</strain>
        <tissue evidence="1">Whole animal</tissue>
    </source>
</reference>
<accession>A0A9D3Y5M7</accession>
<sequence length="145" mass="16085">MFDNYTCTPCTYGLTCLAHRFLIASRHAQCSSALCGCSRSPPPSNTGFPVRECRFSELWKKTVELHCAAHAWPSPHKAHAVTLTPRRAHCSLKPGRTFALTRRSHNPHVYASVGIAPWNVFLAPLPSSTRWTATPPPRAPLARRV</sequence>
<comment type="caution">
    <text evidence="1">The sequence shown here is derived from an EMBL/GenBank/DDBJ whole genome shotgun (WGS) entry which is preliminary data.</text>
</comment>
<name>A0A9D3Y5M7_DREPO</name>
<reference evidence="1" key="1">
    <citation type="journal article" date="2019" name="bioRxiv">
        <title>The Genome of the Zebra Mussel, Dreissena polymorpha: A Resource for Invasive Species Research.</title>
        <authorList>
            <person name="McCartney M.A."/>
            <person name="Auch B."/>
            <person name="Kono T."/>
            <person name="Mallez S."/>
            <person name="Zhang Y."/>
            <person name="Obille A."/>
            <person name="Becker A."/>
            <person name="Abrahante J.E."/>
            <person name="Garbe J."/>
            <person name="Badalamenti J.P."/>
            <person name="Herman A."/>
            <person name="Mangelson H."/>
            <person name="Liachko I."/>
            <person name="Sullivan S."/>
            <person name="Sone E.D."/>
            <person name="Koren S."/>
            <person name="Silverstein K.A.T."/>
            <person name="Beckman K.B."/>
            <person name="Gohl D.M."/>
        </authorList>
    </citation>
    <scope>NUCLEOTIDE SEQUENCE</scope>
    <source>
        <strain evidence="1">Duluth1</strain>
        <tissue evidence="1">Whole animal</tissue>
    </source>
</reference>
<dbReference type="Proteomes" id="UP000828390">
    <property type="component" value="Unassembled WGS sequence"/>
</dbReference>
<evidence type="ECO:0000313" key="2">
    <source>
        <dbReference type="Proteomes" id="UP000828390"/>
    </source>
</evidence>
<dbReference type="AlphaFoldDB" id="A0A9D3Y5M7"/>
<gene>
    <name evidence="1" type="ORF">DPMN_193865</name>
</gene>
<protein>
    <submittedName>
        <fullName evidence="1">Uncharacterized protein</fullName>
    </submittedName>
</protein>
<evidence type="ECO:0000313" key="1">
    <source>
        <dbReference type="EMBL" id="KAH3692711.1"/>
    </source>
</evidence>
<dbReference type="EMBL" id="JAIWYP010000020">
    <property type="protein sequence ID" value="KAH3692711.1"/>
    <property type="molecule type" value="Genomic_DNA"/>
</dbReference>
<organism evidence="1 2">
    <name type="scientific">Dreissena polymorpha</name>
    <name type="common">Zebra mussel</name>
    <name type="synonym">Mytilus polymorpha</name>
    <dbReference type="NCBI Taxonomy" id="45954"/>
    <lineage>
        <taxon>Eukaryota</taxon>
        <taxon>Metazoa</taxon>
        <taxon>Spiralia</taxon>
        <taxon>Lophotrochozoa</taxon>
        <taxon>Mollusca</taxon>
        <taxon>Bivalvia</taxon>
        <taxon>Autobranchia</taxon>
        <taxon>Heteroconchia</taxon>
        <taxon>Euheterodonta</taxon>
        <taxon>Imparidentia</taxon>
        <taxon>Neoheterodontei</taxon>
        <taxon>Myida</taxon>
        <taxon>Dreissenoidea</taxon>
        <taxon>Dreissenidae</taxon>
        <taxon>Dreissena</taxon>
    </lineage>
</organism>